<organism evidence="3">
    <name type="scientific">Pseudo-nitzschia australis</name>
    <dbReference type="NCBI Taxonomy" id="44445"/>
    <lineage>
        <taxon>Eukaryota</taxon>
        <taxon>Sar</taxon>
        <taxon>Stramenopiles</taxon>
        <taxon>Ochrophyta</taxon>
        <taxon>Bacillariophyta</taxon>
        <taxon>Bacillariophyceae</taxon>
        <taxon>Bacillariophycidae</taxon>
        <taxon>Bacillariales</taxon>
        <taxon>Bacillariaceae</taxon>
        <taxon>Pseudo-nitzschia</taxon>
    </lineage>
</organism>
<feature type="compositionally biased region" description="Polar residues" evidence="1">
    <location>
        <begin position="19"/>
        <end position="48"/>
    </location>
</feature>
<evidence type="ECO:0000313" key="3">
    <source>
        <dbReference type="EMBL" id="CAE0715056.1"/>
    </source>
</evidence>
<evidence type="ECO:0000256" key="2">
    <source>
        <dbReference type="SAM" id="Phobius"/>
    </source>
</evidence>
<reference evidence="3" key="1">
    <citation type="submission" date="2021-01" db="EMBL/GenBank/DDBJ databases">
        <authorList>
            <person name="Corre E."/>
            <person name="Pelletier E."/>
            <person name="Niang G."/>
            <person name="Scheremetjew M."/>
            <person name="Finn R."/>
            <person name="Kale V."/>
            <person name="Holt S."/>
            <person name="Cochrane G."/>
            <person name="Meng A."/>
            <person name="Brown T."/>
            <person name="Cohen L."/>
        </authorList>
    </citation>
    <scope>NUCLEOTIDE SEQUENCE</scope>
    <source>
        <strain evidence="3">10249 10 AB</strain>
    </source>
</reference>
<dbReference type="AlphaFoldDB" id="A0A7S4AGP6"/>
<evidence type="ECO:0000256" key="1">
    <source>
        <dbReference type="SAM" id="MobiDB-lite"/>
    </source>
</evidence>
<feature type="compositionally biased region" description="Basic residues" evidence="1">
    <location>
        <begin position="1"/>
        <end position="10"/>
    </location>
</feature>
<protein>
    <submittedName>
        <fullName evidence="3">Uncharacterized protein</fullName>
    </submittedName>
</protein>
<keyword evidence="2" id="KW-0472">Membrane</keyword>
<keyword evidence="2" id="KW-1133">Transmembrane helix</keyword>
<name>A0A7S4AGP6_9STRA</name>
<dbReference type="EMBL" id="HBIX01010332">
    <property type="protein sequence ID" value="CAE0715056.1"/>
    <property type="molecule type" value="Transcribed_RNA"/>
</dbReference>
<accession>A0A7S4AGP6</accession>
<sequence>MENAIHRRNRPSLVPPPSNDNDASTNMNHEGNSTSELASQHTTNTTSKEVSRRKKSPQRVDMTGKLAFELEDFNKRFQNVLQAQGYTGLSLQPGEGPSVEASAIDNGDYDDDDDSSTVFNYYESVINERAIPVGTEDTSPSDEEGSRNYMNNNKNKKPLWNSKTGSIEVSDNGDRDAPANKVGIGDGGNLSIFDQSFFRREPKESRLVERKRHVDEIQRLNKTIGALAESLRGGSGGVGGNNTNTIGKSRNSNTRFSESDASVSFVRRGAKEDSTVPTKSVEELISEESSSMHSSIPATTTITLTYTPQKQTRESFDREVATGGPMEDEDYACDHDKSALSIVLNATTSTCSTGKNATGGPSVKEECADAKQKRKLYSTGLILFAVLGIVGLGIYLGYMSYMIRANNQL</sequence>
<feature type="region of interest" description="Disordered" evidence="1">
    <location>
        <begin position="1"/>
        <end position="59"/>
    </location>
</feature>
<gene>
    <name evidence="3" type="ORF">PAUS00366_LOCUS7808</name>
</gene>
<feature type="compositionally biased region" description="Polar residues" evidence="1">
    <location>
        <begin position="248"/>
        <end position="262"/>
    </location>
</feature>
<feature type="transmembrane region" description="Helical" evidence="2">
    <location>
        <begin position="381"/>
        <end position="403"/>
    </location>
</feature>
<feature type="region of interest" description="Disordered" evidence="1">
    <location>
        <begin position="133"/>
        <end position="186"/>
    </location>
</feature>
<keyword evidence="2" id="KW-0812">Transmembrane</keyword>
<feature type="region of interest" description="Disordered" evidence="1">
    <location>
        <begin position="235"/>
        <end position="280"/>
    </location>
</feature>
<proteinExistence type="predicted"/>